<evidence type="ECO:0000313" key="6">
    <source>
        <dbReference type="EMBL" id="MCM1984050.1"/>
    </source>
</evidence>
<keyword evidence="2" id="KW-0677">Repeat</keyword>
<dbReference type="PANTHER" id="PTHR19879:SF9">
    <property type="entry name" value="TRANSCRIPTION INITIATION FACTOR TFIID SUBUNIT 5"/>
    <property type="match status" value="1"/>
</dbReference>
<dbReference type="PRINTS" id="PR00364">
    <property type="entry name" value="DISEASERSIST"/>
</dbReference>
<dbReference type="CDD" id="cd00200">
    <property type="entry name" value="WD40"/>
    <property type="match status" value="2"/>
</dbReference>
<gene>
    <name evidence="6" type="ORF">QQ91_0014595</name>
</gene>
<dbReference type="SUPFAM" id="SSF50978">
    <property type="entry name" value="WD40 repeat-like"/>
    <property type="match status" value="2"/>
</dbReference>
<dbReference type="InterPro" id="IPR027417">
    <property type="entry name" value="P-loop_NTPase"/>
</dbReference>
<keyword evidence="7" id="KW-1185">Reference proteome</keyword>
<dbReference type="InterPro" id="IPR058651">
    <property type="entry name" value="HTH_VMAP-M9"/>
</dbReference>
<dbReference type="AlphaFoldDB" id="A0ABD4T660"/>
<dbReference type="PROSITE" id="PS50082">
    <property type="entry name" value="WD_REPEATS_2"/>
    <property type="match status" value="14"/>
</dbReference>
<evidence type="ECO:0000256" key="3">
    <source>
        <dbReference type="PROSITE-ProRule" id="PRU00221"/>
    </source>
</evidence>
<feature type="repeat" description="WD" evidence="3">
    <location>
        <begin position="576"/>
        <end position="608"/>
    </location>
</feature>
<dbReference type="Gene3D" id="2.130.10.10">
    <property type="entry name" value="YVTN repeat-like/Quinoprotein amine dehydrogenase"/>
    <property type="match status" value="5"/>
</dbReference>
<feature type="repeat" description="WD" evidence="3">
    <location>
        <begin position="1087"/>
        <end position="1128"/>
    </location>
</feature>
<evidence type="ECO:0000256" key="1">
    <source>
        <dbReference type="ARBA" id="ARBA00022574"/>
    </source>
</evidence>
<feature type="repeat" description="WD" evidence="3">
    <location>
        <begin position="702"/>
        <end position="743"/>
    </location>
</feature>
<dbReference type="InterPro" id="IPR015943">
    <property type="entry name" value="WD40/YVTN_repeat-like_dom_sf"/>
</dbReference>
<dbReference type="InterPro" id="IPR002182">
    <property type="entry name" value="NB-ARC"/>
</dbReference>
<dbReference type="PROSITE" id="PS00678">
    <property type="entry name" value="WD_REPEATS_1"/>
    <property type="match status" value="5"/>
</dbReference>
<dbReference type="SMART" id="SM00320">
    <property type="entry name" value="WD40"/>
    <property type="match status" value="14"/>
</dbReference>
<dbReference type="PROSITE" id="PS50294">
    <property type="entry name" value="WD_REPEATS_REGION"/>
    <property type="match status" value="12"/>
</dbReference>
<feature type="repeat" description="WD" evidence="3">
    <location>
        <begin position="786"/>
        <end position="827"/>
    </location>
</feature>
<dbReference type="Pfam" id="PF00400">
    <property type="entry name" value="WD40"/>
    <property type="match status" value="14"/>
</dbReference>
<evidence type="ECO:0000259" key="5">
    <source>
        <dbReference type="Pfam" id="PF26355"/>
    </source>
</evidence>
<dbReference type="InterPro" id="IPR019775">
    <property type="entry name" value="WD40_repeat_CS"/>
</dbReference>
<feature type="domain" description="vWA-MoxR associated protein N-terminal HTH" evidence="5">
    <location>
        <begin position="5"/>
        <end position="81"/>
    </location>
</feature>
<dbReference type="PANTHER" id="PTHR19879">
    <property type="entry name" value="TRANSCRIPTION INITIATION FACTOR TFIID"/>
    <property type="match status" value="1"/>
</dbReference>
<feature type="repeat" description="WD" evidence="3">
    <location>
        <begin position="618"/>
        <end position="659"/>
    </location>
</feature>
<evidence type="ECO:0008006" key="8">
    <source>
        <dbReference type="Google" id="ProtNLM"/>
    </source>
</evidence>
<feature type="repeat" description="WD" evidence="3">
    <location>
        <begin position="1129"/>
        <end position="1169"/>
    </location>
</feature>
<feature type="repeat" description="WD" evidence="3">
    <location>
        <begin position="1003"/>
        <end position="1044"/>
    </location>
</feature>
<feature type="repeat" description="WD" evidence="3">
    <location>
        <begin position="660"/>
        <end position="701"/>
    </location>
</feature>
<dbReference type="Pfam" id="PF26355">
    <property type="entry name" value="HTH_VMAP-M9"/>
    <property type="match status" value="1"/>
</dbReference>
<dbReference type="Gene3D" id="3.40.50.300">
    <property type="entry name" value="P-loop containing nucleotide triphosphate hydrolases"/>
    <property type="match status" value="1"/>
</dbReference>
<dbReference type="Pfam" id="PF00931">
    <property type="entry name" value="NB-ARC"/>
    <property type="match status" value="1"/>
</dbReference>
<keyword evidence="1 3" id="KW-0853">WD repeat</keyword>
<dbReference type="EMBL" id="JTHE03000086">
    <property type="protein sequence ID" value="MCM1984050.1"/>
    <property type="molecule type" value="Genomic_DNA"/>
</dbReference>
<feature type="repeat" description="WD" evidence="3">
    <location>
        <begin position="961"/>
        <end position="1002"/>
    </location>
</feature>
<dbReference type="InterPro" id="IPR001680">
    <property type="entry name" value="WD40_rpt"/>
</dbReference>
<dbReference type="SUPFAM" id="SSF52540">
    <property type="entry name" value="P-loop containing nucleoside triphosphate hydrolases"/>
    <property type="match status" value="1"/>
</dbReference>
<accession>A0ABD4T660</accession>
<evidence type="ECO:0000259" key="4">
    <source>
        <dbReference type="Pfam" id="PF00931"/>
    </source>
</evidence>
<feature type="repeat" description="WD" evidence="3">
    <location>
        <begin position="828"/>
        <end position="869"/>
    </location>
</feature>
<dbReference type="RefSeq" id="WP_166282966.1">
    <property type="nucleotide sequence ID" value="NZ_JTHE03000086.1"/>
</dbReference>
<dbReference type="InterPro" id="IPR020472">
    <property type="entry name" value="WD40_PAC1"/>
</dbReference>
<feature type="repeat" description="WD" evidence="3">
    <location>
        <begin position="870"/>
        <end position="903"/>
    </location>
</feature>
<comment type="caution">
    <text evidence="6">The sequence shown here is derived from an EMBL/GenBank/DDBJ whole genome shotgun (WGS) entry which is preliminary data.</text>
</comment>
<organism evidence="6 7">
    <name type="scientific">Lyngbya confervoides BDU141951</name>
    <dbReference type="NCBI Taxonomy" id="1574623"/>
    <lineage>
        <taxon>Bacteria</taxon>
        <taxon>Bacillati</taxon>
        <taxon>Cyanobacteriota</taxon>
        <taxon>Cyanophyceae</taxon>
        <taxon>Oscillatoriophycideae</taxon>
        <taxon>Oscillatoriales</taxon>
        <taxon>Microcoleaceae</taxon>
        <taxon>Lyngbya</taxon>
    </lineage>
</organism>
<sequence length="1216" mass="135217">MGAMEDVLSMLDKILAPGRLSNLQEKIVRGCWEGQTYAQIAADTGYDDDYIRDVGFQLWRSLSAALDCKVSKSNFKTILRRLPELTSPALNSPDLTHPAAPPPAVDPLSAPARQDWSLAADVSHFWGRDRELATLGQWIRRDRCRLICLLGMGGIGKTVLGIRLAQTLLADFDLILWRSLKAAPPLGELLTNLLKALTPSQEAPLPSSLPEKIDLSLEILRQQRCLIILDNFDVLLESQQHCGIFQPQHAEYGFWLQTPGETYHASTLIITSREKPQDFDGLEGDRLPVRSFYLKGLDAIASQEILHHKGLTGAAPDLQQLIDHYQGHPLALKIISSTICDLFQGNISQYLQQRQGLFNGLERLLSIQMQRLSPLERDLIQWIALHPDPCPLDQIQADLLTPTPRARVLEALESLQRRSLLETHQRQGDRALLVSLQPVIMEYLLHSLIDQVFTEIQAIAPVVFLRYALVKAQIEDYLQEAQTRLVLVPLTQQLQSAFGSAIALTQHLQQVLQHLQTLPSAVIGYGGGNLLNLLRHLQVDLRGYDFSQLTIRQALLHDLSLRETNFAQVTFRDCRFANTFGGITSIAFSPDGAQFATSDTNGGVTVWSTSGLHPVAQCLGHDFWTWAVSFHPTRPLLASCGQDRTIRLWNSQTGHCQAVLQGHSSIVTHIGFSPDGQTLVSSSTDATLKQWDIQSGQCLQTLSGHEKCVWGCAFSPDGRTLYSAGEDCRIRVWNVSMGTCLREIPAHSQWIMAIALSPDGRLLATASMDQTVQIWSSQTGVCLHTFTGHEAPVVTVAFSPDGRTLASGSYDQTVRLWNTQTGKCLQRLDKHTNRLWTVQFHPQGHLLASGGDDNTARFWNPVTGETQTTLQGYSNGIFELALHPHQRLLASAHEDQTVRLWHLPAAWPSPQPVEPYATLRGHHNRVFALAFSADGEWLASGSLDRTIKLWDLKTQRCNQTLQGHRSWIWDIAFHPQVPILASASYDRTVKLWDLRQGTCLRTLEGHPGSAVSVAFSPDGQWLASGGYEQVIRLWHWETGECVRTWLAHANRVWALAFSPDGQTLATAGEDQQIMLWSVQSGAQQQILTGHEQAVLCLRFSPDGQFLWSSSGDRTVRQWAVHTGDCLQTYCGHQQWVWSLAILAKGQLLSSSQDETIRCWDCSKGQSLQTLTVPRPYAEMEIGGVTGLTLAQHQALEVLGARSRKIASPKPSLAAPR</sequence>
<protein>
    <recommendedName>
        <fullName evidence="8">NB-ARC domain-containing protein</fullName>
    </recommendedName>
</protein>
<feature type="repeat" description="WD" evidence="3">
    <location>
        <begin position="1045"/>
        <end position="1086"/>
    </location>
</feature>
<feature type="domain" description="NB-ARC" evidence="4">
    <location>
        <begin position="141"/>
        <end position="231"/>
    </location>
</feature>
<feature type="repeat" description="WD" evidence="3">
    <location>
        <begin position="744"/>
        <end position="785"/>
    </location>
</feature>
<dbReference type="SUPFAM" id="SSF141571">
    <property type="entry name" value="Pentapeptide repeat-like"/>
    <property type="match status" value="1"/>
</dbReference>
<evidence type="ECO:0000256" key="2">
    <source>
        <dbReference type="ARBA" id="ARBA00022737"/>
    </source>
</evidence>
<evidence type="ECO:0000313" key="7">
    <source>
        <dbReference type="Proteomes" id="UP000031561"/>
    </source>
</evidence>
<dbReference type="InterPro" id="IPR036322">
    <property type="entry name" value="WD40_repeat_dom_sf"/>
</dbReference>
<dbReference type="Proteomes" id="UP000031561">
    <property type="component" value="Unassembled WGS sequence"/>
</dbReference>
<name>A0ABD4T660_9CYAN</name>
<feature type="repeat" description="WD" evidence="3">
    <location>
        <begin position="919"/>
        <end position="960"/>
    </location>
</feature>
<reference evidence="6 7" key="1">
    <citation type="journal article" date="2015" name="Genome Announc.">
        <title>Draft Genome Sequence of Filamentous Marine Cyanobacterium Lyngbya confervoides Strain BDU141951.</title>
        <authorList>
            <person name="Chandrababunaidu M.M."/>
            <person name="Sen D."/>
            <person name="Tripathy S."/>
        </authorList>
    </citation>
    <scope>NUCLEOTIDE SEQUENCE [LARGE SCALE GENOMIC DNA]</scope>
    <source>
        <strain evidence="6 7">BDU141951</strain>
    </source>
</reference>
<proteinExistence type="predicted"/>
<dbReference type="PRINTS" id="PR00320">
    <property type="entry name" value="GPROTEINBRPT"/>
</dbReference>